<dbReference type="GO" id="GO:0016787">
    <property type="term" value="F:hydrolase activity"/>
    <property type="evidence" value="ECO:0007669"/>
    <property type="project" value="UniProtKB-KW"/>
</dbReference>
<dbReference type="Proteomes" id="UP000267368">
    <property type="component" value="Unassembled WGS sequence"/>
</dbReference>
<dbReference type="SUPFAM" id="SSF63817">
    <property type="entry name" value="Sortase"/>
    <property type="match status" value="1"/>
</dbReference>
<evidence type="ECO:0000313" key="5">
    <source>
        <dbReference type="EMBL" id="RNL18869.1"/>
    </source>
</evidence>
<keyword evidence="6" id="KW-1185">Reference proteome</keyword>
<dbReference type="EMBL" id="QICB01000007">
    <property type="protein sequence ID" value="RNL18869.1"/>
    <property type="molecule type" value="Genomic_DNA"/>
</dbReference>
<evidence type="ECO:0000256" key="3">
    <source>
        <dbReference type="SAM" id="MobiDB-lite"/>
    </source>
</evidence>
<evidence type="ECO:0000256" key="1">
    <source>
        <dbReference type="ARBA" id="ARBA00022801"/>
    </source>
</evidence>
<evidence type="ECO:0000256" key="4">
    <source>
        <dbReference type="SAM" id="Phobius"/>
    </source>
</evidence>
<sequence length="366" mass="39168">MMGCMEKRNDISKNPERDARGQGAPSRPQGAAPMRRSDLSGLIPRIDAARPASAAGPDAGGPTGFAPASPNRSGASSRGGAQSFLTEEAQAYARACYGAAAHDAEERKRRKRKNRIWTAVLVVAILVFMASVAVLGVIGYGYWSGTKTYDDVAAQAAIQKEADALSSMTVDWDALLSRNPDTVGWIYMPGTSIDYPIVQGETDEEYLKKDFAGETGGLVHKGSIFLSSDNAPAMTDQNNVIYGHNMNDDTMFAHILAMTEQPAFDAARTFYVFTPDRNYRCMTYAADIVDASQTSILQFDFPDRSSQDVYMAANVEGSTVAAPTDVDLSAAMKLFTLITCGDDYAATRAVLFGAVVEAAEPANAAS</sequence>
<dbReference type="InterPro" id="IPR023365">
    <property type="entry name" value="Sortase_dom-sf"/>
</dbReference>
<dbReference type="AlphaFoldDB" id="A0A3N0AFL1"/>
<feature type="active site" description="Proton donor/acceptor" evidence="2">
    <location>
        <position position="244"/>
    </location>
</feature>
<proteinExistence type="predicted"/>
<feature type="active site" description="Acyl-thioester intermediate" evidence="2">
    <location>
        <position position="340"/>
    </location>
</feature>
<name>A0A3N0AFL1_9ACTN</name>
<dbReference type="Pfam" id="PF04203">
    <property type="entry name" value="Sortase"/>
    <property type="match status" value="1"/>
</dbReference>
<accession>A0A3N0AFL1</accession>
<dbReference type="InterPro" id="IPR009835">
    <property type="entry name" value="SrtB"/>
</dbReference>
<keyword evidence="1" id="KW-0378">Hydrolase</keyword>
<dbReference type="InterPro" id="IPR005754">
    <property type="entry name" value="Sortase"/>
</dbReference>
<evidence type="ECO:0000313" key="6">
    <source>
        <dbReference type="Proteomes" id="UP000267368"/>
    </source>
</evidence>
<comment type="caution">
    <text evidence="5">The sequence shown here is derived from an EMBL/GenBank/DDBJ whole genome shotgun (WGS) entry which is preliminary data.</text>
</comment>
<keyword evidence="4" id="KW-1133">Transmembrane helix</keyword>
<keyword evidence="4" id="KW-0812">Transmembrane</keyword>
<feature type="region of interest" description="Disordered" evidence="3">
    <location>
        <begin position="1"/>
        <end position="81"/>
    </location>
</feature>
<gene>
    <name evidence="5" type="ORF">DMP07_07940</name>
</gene>
<feature type="compositionally biased region" description="Low complexity" evidence="3">
    <location>
        <begin position="64"/>
        <end position="81"/>
    </location>
</feature>
<evidence type="ECO:0000256" key="2">
    <source>
        <dbReference type="PIRSR" id="PIRSR605754-1"/>
    </source>
</evidence>
<keyword evidence="4" id="KW-0472">Membrane</keyword>
<organism evidence="5 6">
    <name type="scientific">Slackia faecicanis</name>
    <dbReference type="NCBI Taxonomy" id="255723"/>
    <lineage>
        <taxon>Bacteria</taxon>
        <taxon>Bacillati</taxon>
        <taxon>Actinomycetota</taxon>
        <taxon>Coriobacteriia</taxon>
        <taxon>Eggerthellales</taxon>
        <taxon>Eggerthellaceae</taxon>
        <taxon>Slackia</taxon>
    </lineage>
</organism>
<feature type="compositionally biased region" description="Basic and acidic residues" evidence="3">
    <location>
        <begin position="1"/>
        <end position="20"/>
    </location>
</feature>
<dbReference type="Gene3D" id="2.40.260.10">
    <property type="entry name" value="Sortase"/>
    <property type="match status" value="1"/>
</dbReference>
<feature type="transmembrane region" description="Helical" evidence="4">
    <location>
        <begin position="116"/>
        <end position="143"/>
    </location>
</feature>
<dbReference type="CDD" id="cd05826">
    <property type="entry name" value="Sortase_B"/>
    <property type="match status" value="1"/>
</dbReference>
<reference evidence="6" key="1">
    <citation type="submission" date="2018-05" db="EMBL/GenBank/DDBJ databases">
        <title>Genome Sequencing of selected type strains of the family Eggerthellaceae.</title>
        <authorList>
            <person name="Danylec N."/>
            <person name="Stoll D.A."/>
            <person name="Doetsch A."/>
            <person name="Huch M."/>
        </authorList>
    </citation>
    <scope>NUCLEOTIDE SEQUENCE [LARGE SCALE GENOMIC DNA]</scope>
    <source>
        <strain evidence="6">DSM 17537</strain>
    </source>
</reference>
<protein>
    <submittedName>
        <fullName evidence="5">Class B sortase</fullName>
    </submittedName>
</protein>